<dbReference type="InterPro" id="IPR003593">
    <property type="entry name" value="AAA+_ATPase"/>
</dbReference>
<evidence type="ECO:0000313" key="4">
    <source>
        <dbReference type="EMBL" id="KQL53821.1"/>
    </source>
</evidence>
<keyword evidence="2 4" id="KW-0067">ATP-binding</keyword>
<proteinExistence type="predicted"/>
<dbReference type="GO" id="GO:0022857">
    <property type="term" value="F:transmembrane transporter activity"/>
    <property type="evidence" value="ECO:0007669"/>
    <property type="project" value="TreeGrafter"/>
</dbReference>
<dbReference type="PANTHER" id="PTHR24220">
    <property type="entry name" value="IMPORT ATP-BINDING PROTEIN"/>
    <property type="match status" value="1"/>
</dbReference>
<dbReference type="STRING" id="157838.AN964_10140"/>
<comment type="caution">
    <text evidence="4">The sequence shown here is derived from an EMBL/GenBank/DDBJ whole genome shotgun (WGS) entry which is preliminary data.</text>
</comment>
<dbReference type="OrthoDB" id="9791546at2"/>
<keyword evidence="1" id="KW-0547">Nucleotide-binding</keyword>
<dbReference type="RefSeq" id="WP_055739556.1">
    <property type="nucleotide sequence ID" value="NZ_JAAIWL010000001.1"/>
</dbReference>
<reference evidence="4 5" key="1">
    <citation type="submission" date="2015-09" db="EMBL/GenBank/DDBJ databases">
        <title>Genome sequencing project for genomic taxonomy and phylogenomics of Bacillus-like bacteria.</title>
        <authorList>
            <person name="Liu B."/>
            <person name="Wang J."/>
            <person name="Zhu Y."/>
            <person name="Liu G."/>
            <person name="Chen Q."/>
            <person name="Chen Z."/>
            <person name="Lan J."/>
            <person name="Che J."/>
            <person name="Ge C."/>
            <person name="Shi H."/>
            <person name="Pan Z."/>
            <person name="Liu X."/>
        </authorList>
    </citation>
    <scope>NUCLEOTIDE SEQUENCE [LARGE SCALE GENOMIC DNA]</scope>
    <source>
        <strain evidence="4 5">LMG 18435</strain>
    </source>
</reference>
<evidence type="ECO:0000313" key="5">
    <source>
        <dbReference type="Proteomes" id="UP000051888"/>
    </source>
</evidence>
<feature type="domain" description="ABC transporter" evidence="3">
    <location>
        <begin position="4"/>
        <end position="223"/>
    </location>
</feature>
<dbReference type="InterPro" id="IPR017871">
    <property type="entry name" value="ABC_transporter-like_CS"/>
</dbReference>
<dbReference type="Proteomes" id="UP000051888">
    <property type="component" value="Unassembled WGS sequence"/>
</dbReference>
<dbReference type="GO" id="GO:0005886">
    <property type="term" value="C:plasma membrane"/>
    <property type="evidence" value="ECO:0007669"/>
    <property type="project" value="TreeGrafter"/>
</dbReference>
<dbReference type="Gene3D" id="3.40.50.300">
    <property type="entry name" value="P-loop containing nucleotide triphosphate hydrolases"/>
    <property type="match status" value="1"/>
</dbReference>
<dbReference type="InterPro" id="IPR027417">
    <property type="entry name" value="P-loop_NTPase"/>
</dbReference>
<dbReference type="PROSITE" id="PS00211">
    <property type="entry name" value="ABC_TRANSPORTER_1"/>
    <property type="match status" value="1"/>
</dbReference>
<dbReference type="PATRIC" id="fig|157838.3.peg.2229"/>
<protein>
    <submittedName>
        <fullName evidence="4">Lipoprotein ABC transporter ATP-binding protein</fullName>
    </submittedName>
</protein>
<gene>
    <name evidence="4" type="ORF">AN964_10140</name>
</gene>
<evidence type="ECO:0000256" key="1">
    <source>
        <dbReference type="ARBA" id="ARBA00022741"/>
    </source>
</evidence>
<evidence type="ECO:0000256" key="2">
    <source>
        <dbReference type="ARBA" id="ARBA00022840"/>
    </source>
</evidence>
<dbReference type="Pfam" id="PF00005">
    <property type="entry name" value="ABC_tran"/>
    <property type="match status" value="1"/>
</dbReference>
<dbReference type="SUPFAM" id="SSF52540">
    <property type="entry name" value="P-loop containing nucleoside triphosphate hydrolases"/>
    <property type="match status" value="1"/>
</dbReference>
<dbReference type="InterPro" id="IPR003439">
    <property type="entry name" value="ABC_transporter-like_ATP-bd"/>
</dbReference>
<dbReference type="InterPro" id="IPR015854">
    <property type="entry name" value="ABC_transpr_LolD-like"/>
</dbReference>
<dbReference type="GO" id="GO:0016887">
    <property type="term" value="F:ATP hydrolysis activity"/>
    <property type="evidence" value="ECO:0007669"/>
    <property type="project" value="InterPro"/>
</dbReference>
<organism evidence="4 5">
    <name type="scientific">Heyndrickxia shackletonii</name>
    <dbReference type="NCBI Taxonomy" id="157838"/>
    <lineage>
        <taxon>Bacteria</taxon>
        <taxon>Bacillati</taxon>
        <taxon>Bacillota</taxon>
        <taxon>Bacilli</taxon>
        <taxon>Bacillales</taxon>
        <taxon>Bacillaceae</taxon>
        <taxon>Heyndrickxia</taxon>
    </lineage>
</organism>
<name>A0A0Q3WXF5_9BACI</name>
<dbReference type="AlphaFoldDB" id="A0A0Q3WXF5"/>
<dbReference type="GO" id="GO:0005524">
    <property type="term" value="F:ATP binding"/>
    <property type="evidence" value="ECO:0007669"/>
    <property type="project" value="UniProtKB-KW"/>
</dbReference>
<keyword evidence="4" id="KW-0449">Lipoprotein</keyword>
<keyword evidence="5" id="KW-1185">Reference proteome</keyword>
<evidence type="ECO:0000259" key="3">
    <source>
        <dbReference type="PROSITE" id="PS50893"/>
    </source>
</evidence>
<dbReference type="SMART" id="SM00382">
    <property type="entry name" value="AAA"/>
    <property type="match status" value="1"/>
</dbReference>
<dbReference type="PROSITE" id="PS50893">
    <property type="entry name" value="ABC_TRANSPORTER_2"/>
    <property type="match status" value="1"/>
</dbReference>
<dbReference type="EMBL" id="LJJC01000004">
    <property type="protein sequence ID" value="KQL53821.1"/>
    <property type="molecule type" value="Genomic_DNA"/>
</dbReference>
<accession>A0A0Q3WXF5</accession>
<sequence>MSQIQLCNISKSFQGSFVFKNVDLKGEAGQIIAIRGKSGVGKSTLLNIIAGLELPTSGSYQLDDINMVEKNINELSRIRGEKIGYISQFSPMVPNLTAFENICIPLLLIKQNDDVTDSRMKRIEELSKLFEIQDLLHKKVNKLSGGEIQRVGIIRSLVNEPSIIVADEPTGSLDDETSSNILDYFHTLKLEGILIILATHSKMVSDHSDIVYNLTKDGLILEK</sequence>